<feature type="transmembrane region" description="Helical" evidence="3">
    <location>
        <begin position="418"/>
        <end position="440"/>
    </location>
</feature>
<keyword evidence="1" id="KW-0175">Coiled coil</keyword>
<name>A0ABS1RCC3_9RHOB</name>
<dbReference type="InterPro" id="IPR050445">
    <property type="entry name" value="Bact_polysacc_biosynth/exp"/>
</dbReference>
<evidence type="ECO:0000256" key="1">
    <source>
        <dbReference type="SAM" id="Coils"/>
    </source>
</evidence>
<feature type="coiled-coil region" evidence="1">
    <location>
        <begin position="280"/>
        <end position="355"/>
    </location>
</feature>
<dbReference type="PANTHER" id="PTHR32309">
    <property type="entry name" value="TYROSINE-PROTEIN KINASE"/>
    <property type="match status" value="1"/>
</dbReference>
<dbReference type="Proteomes" id="UP000635853">
    <property type="component" value="Unassembled WGS sequence"/>
</dbReference>
<keyword evidence="3" id="KW-0472">Membrane</keyword>
<dbReference type="EMBL" id="JAESIL010000003">
    <property type="protein sequence ID" value="MBL3576809.1"/>
    <property type="molecule type" value="Genomic_DNA"/>
</dbReference>
<keyword evidence="3" id="KW-0812">Transmembrane</keyword>
<evidence type="ECO:0000256" key="2">
    <source>
        <dbReference type="SAM" id="MobiDB-lite"/>
    </source>
</evidence>
<comment type="caution">
    <text evidence="4">The sequence shown here is derived from an EMBL/GenBank/DDBJ whole genome shotgun (WGS) entry which is preliminary data.</text>
</comment>
<feature type="transmembrane region" description="Helical" evidence="3">
    <location>
        <begin position="12"/>
        <end position="35"/>
    </location>
</feature>
<dbReference type="RefSeq" id="WP_075787812.1">
    <property type="nucleotide sequence ID" value="NZ_JAESIL010000003.1"/>
</dbReference>
<feature type="compositionally biased region" description="Low complexity" evidence="2">
    <location>
        <begin position="481"/>
        <end position="490"/>
    </location>
</feature>
<keyword evidence="5" id="KW-1185">Reference proteome</keyword>
<protein>
    <submittedName>
        <fullName evidence="4">Chain length-determining protein</fullName>
    </submittedName>
</protein>
<organism evidence="4 5">
    <name type="scientific">Rhodovulum visakhapatnamense</name>
    <dbReference type="NCBI Taxonomy" id="364297"/>
    <lineage>
        <taxon>Bacteria</taxon>
        <taxon>Pseudomonadati</taxon>
        <taxon>Pseudomonadota</taxon>
        <taxon>Alphaproteobacteria</taxon>
        <taxon>Rhodobacterales</taxon>
        <taxon>Paracoccaceae</taxon>
        <taxon>Rhodovulum</taxon>
    </lineage>
</organism>
<dbReference type="PANTHER" id="PTHR32309:SF31">
    <property type="entry name" value="CAPSULAR EXOPOLYSACCHARIDE FAMILY"/>
    <property type="match status" value="1"/>
</dbReference>
<dbReference type="SUPFAM" id="SSF160355">
    <property type="entry name" value="Bacterial polysaccharide co-polymerase-like"/>
    <property type="match status" value="1"/>
</dbReference>
<feature type="coiled-coil region" evidence="1">
    <location>
        <begin position="159"/>
        <end position="186"/>
    </location>
</feature>
<accession>A0ABS1RCC3</accession>
<evidence type="ECO:0000313" key="4">
    <source>
        <dbReference type="EMBL" id="MBL3576809.1"/>
    </source>
</evidence>
<evidence type="ECO:0000313" key="5">
    <source>
        <dbReference type="Proteomes" id="UP000635853"/>
    </source>
</evidence>
<feature type="region of interest" description="Disordered" evidence="2">
    <location>
        <begin position="465"/>
        <end position="499"/>
    </location>
</feature>
<proteinExistence type="predicted"/>
<keyword evidence="3" id="KW-1133">Transmembrane helix</keyword>
<evidence type="ECO:0000256" key="3">
    <source>
        <dbReference type="SAM" id="Phobius"/>
    </source>
</evidence>
<gene>
    <name evidence="4" type="ORF">JMJ92_01330</name>
</gene>
<sequence>MNIDLQLYWRLFLRRLPVMLVFIVLGAAAGVVAALRMPETYSTSARLLVEAPQIPDSMVSSMVQTDAVEQLDIIEQRLMTRANMIDIANRFKVFPNIRQMEPDEVVAAMRSGTRIRRSAGRNQATLMTISFSSEYPQVAANVVNEYVTLVLQTNAEFRKSRAENTLQFFEQEVDRLGQELDRQSAAIASFKSQNAEALPDDQTYRMGRQNLLQERLAGLLRDLKAGQSQRADVVRIFEATGRVQQGAVPVRRSPEEERLNAARAELDNAKAIYSETSPRVVSLQAIVDRLEKVVAAQQEDGTGTAEAGDVSPEQAMLDATLSEIDSRLKTLQEEIDGTNSELDQLQKAISQSAANGIQLAALERDYEIIQTRYNAAVSNLNQARMSERIESTSKGQRISVIENASVPQLPSGPGRTKVMALGGGAGLGLAGAYFVLLELLNRTIRSPAELRNRFNITPITTIPYMKPPKDRTTRRQRRARAASSAAAAQQVPSDGVMPG</sequence>
<reference evidence="5" key="1">
    <citation type="submission" date="2021-01" db="EMBL/GenBank/DDBJ databases">
        <title>Draft genomes of Rhodovulum sulfidophilum.</title>
        <authorList>
            <person name="Guzman M.S."/>
        </authorList>
    </citation>
    <scope>NUCLEOTIDE SEQUENCE [LARGE SCALE GENOMIC DNA]</scope>
    <source>
        <strain evidence="5">AB19</strain>
    </source>
</reference>